<accession>A0ABX1B752</accession>
<keyword evidence="1" id="KW-0812">Transmembrane</keyword>
<evidence type="ECO:0008006" key="4">
    <source>
        <dbReference type="Google" id="ProtNLM"/>
    </source>
</evidence>
<keyword evidence="1" id="KW-1133">Transmembrane helix</keyword>
<sequence length="336" mass="37487">MTDQSLHEDLSDLGRCDVEEAYSLITARDPARQKKLLYEYERGGRIADLICSRMGADHCAGLLYGMGAERLWRRLRELGAKNRNNVLVHLAHRLTREDVDTATNRLRDYAAVDPECAAWLLFAIATLDTPPAFDYKHRAIELVPTADFLLALEDDAARDLMRALLFKETVTEQGQRESVPVLVPHAPGLLHHLVAEDSDRTARLLAGLDSVDAFAAAVRSLPFDAAVSLLQALSRVSIEGSDAVLSRLPWRLAAVFRSQMTREATTSASGWSWLDALLTLWAYQSSAPRANSDELRKIWHAARSAQRDITYYRRQRNVCLGLSGALVLLVLVLILM</sequence>
<evidence type="ECO:0000313" key="3">
    <source>
        <dbReference type="Proteomes" id="UP000696294"/>
    </source>
</evidence>
<name>A0ABX1B752_9ACTN</name>
<reference evidence="2 3" key="1">
    <citation type="submission" date="2020-03" db="EMBL/GenBank/DDBJ databases">
        <title>WGS of actinomycetes isolated from Thailand.</title>
        <authorList>
            <person name="Thawai C."/>
        </authorList>
    </citation>
    <scope>NUCLEOTIDE SEQUENCE [LARGE SCALE GENOMIC DNA]</scope>
    <source>
        <strain evidence="2 3">FMUSA5-5</strain>
    </source>
</reference>
<dbReference type="EMBL" id="JAATEP010000024">
    <property type="protein sequence ID" value="NJP93653.1"/>
    <property type="molecule type" value="Genomic_DNA"/>
</dbReference>
<gene>
    <name evidence="2" type="ORF">HCN51_30140</name>
</gene>
<keyword evidence="3" id="KW-1185">Reference proteome</keyword>
<proteinExistence type="predicted"/>
<keyword evidence="1" id="KW-0472">Membrane</keyword>
<organism evidence="2 3">
    <name type="scientific">Nonomuraea composti</name>
    <dbReference type="NCBI Taxonomy" id="2720023"/>
    <lineage>
        <taxon>Bacteria</taxon>
        <taxon>Bacillati</taxon>
        <taxon>Actinomycetota</taxon>
        <taxon>Actinomycetes</taxon>
        <taxon>Streptosporangiales</taxon>
        <taxon>Streptosporangiaceae</taxon>
        <taxon>Nonomuraea</taxon>
    </lineage>
</organism>
<evidence type="ECO:0000313" key="2">
    <source>
        <dbReference type="EMBL" id="NJP93653.1"/>
    </source>
</evidence>
<dbReference type="RefSeq" id="WP_168013904.1">
    <property type="nucleotide sequence ID" value="NZ_JAATEP010000024.1"/>
</dbReference>
<protein>
    <recommendedName>
        <fullName evidence="4">HEAT repeat domain-containing protein</fullName>
    </recommendedName>
</protein>
<evidence type="ECO:0000256" key="1">
    <source>
        <dbReference type="SAM" id="Phobius"/>
    </source>
</evidence>
<dbReference type="Proteomes" id="UP000696294">
    <property type="component" value="Unassembled WGS sequence"/>
</dbReference>
<feature type="transmembrane region" description="Helical" evidence="1">
    <location>
        <begin position="317"/>
        <end position="335"/>
    </location>
</feature>
<comment type="caution">
    <text evidence="2">The sequence shown here is derived from an EMBL/GenBank/DDBJ whole genome shotgun (WGS) entry which is preliminary data.</text>
</comment>